<organism evidence="1">
    <name type="scientific">uncultured Leptolyngbya sp</name>
    <dbReference type="NCBI Taxonomy" id="332963"/>
    <lineage>
        <taxon>Bacteria</taxon>
        <taxon>Bacillati</taxon>
        <taxon>Cyanobacteriota</taxon>
        <taxon>Cyanophyceae</taxon>
        <taxon>Leptolyngbyales</taxon>
        <taxon>Leptolyngbyaceae</taxon>
        <taxon>Leptolyngbya group</taxon>
        <taxon>Leptolyngbya</taxon>
        <taxon>environmental samples</taxon>
    </lineage>
</organism>
<dbReference type="EMBL" id="CADCTY010001969">
    <property type="protein sequence ID" value="CAA9397503.1"/>
    <property type="molecule type" value="Genomic_DNA"/>
</dbReference>
<protein>
    <submittedName>
        <fullName evidence="1">Uncharacterized protein</fullName>
    </submittedName>
</protein>
<name>A0A6J4P0F6_9CYAN</name>
<reference evidence="1" key="1">
    <citation type="submission" date="2020-02" db="EMBL/GenBank/DDBJ databases">
        <authorList>
            <person name="Meier V. D."/>
        </authorList>
    </citation>
    <scope>NUCLEOTIDE SEQUENCE</scope>
    <source>
        <strain evidence="1">AVDCRST_MAG94</strain>
    </source>
</reference>
<gene>
    <name evidence="1" type="ORF">AVDCRST_MAG94-5734</name>
</gene>
<sequence>MTTTPANGVLSLVVVVLKLAVKWQQQWCSNQEVPNFAAVWFTDTW</sequence>
<accession>A0A6J4P0F6</accession>
<evidence type="ECO:0000313" key="1">
    <source>
        <dbReference type="EMBL" id="CAA9397503.1"/>
    </source>
</evidence>
<dbReference type="AlphaFoldDB" id="A0A6J4P0F6"/>
<proteinExistence type="predicted"/>